<sequence length="93" mass="10490">MCVAVMRKRIVSEPRPTPVATHPQKSGCLLARFSLPVSYVCLERECVISGVETHPSGVKRECVCFRETLLPRYVVNFSDTTRTADTSCTMRHF</sequence>
<protein>
    <submittedName>
        <fullName evidence="1">Uncharacterized protein</fullName>
    </submittedName>
</protein>
<accession>A0A5B7CJH6</accession>
<evidence type="ECO:0000313" key="1">
    <source>
        <dbReference type="EMBL" id="MPC09318.1"/>
    </source>
</evidence>
<evidence type="ECO:0000313" key="2">
    <source>
        <dbReference type="Proteomes" id="UP000324222"/>
    </source>
</evidence>
<proteinExistence type="predicted"/>
<reference evidence="1 2" key="1">
    <citation type="submission" date="2019-05" db="EMBL/GenBank/DDBJ databases">
        <title>Another draft genome of Portunus trituberculatus and its Hox gene families provides insights of decapod evolution.</title>
        <authorList>
            <person name="Jeong J.-H."/>
            <person name="Song I."/>
            <person name="Kim S."/>
            <person name="Choi T."/>
            <person name="Kim D."/>
            <person name="Ryu S."/>
            <person name="Kim W."/>
        </authorList>
    </citation>
    <scope>NUCLEOTIDE SEQUENCE [LARGE SCALE GENOMIC DNA]</scope>
    <source>
        <tissue evidence="1">Muscle</tissue>
    </source>
</reference>
<dbReference type="Proteomes" id="UP000324222">
    <property type="component" value="Unassembled WGS sequence"/>
</dbReference>
<name>A0A5B7CJH6_PORTR</name>
<comment type="caution">
    <text evidence="1">The sequence shown here is derived from an EMBL/GenBank/DDBJ whole genome shotgun (WGS) entry which is preliminary data.</text>
</comment>
<keyword evidence="2" id="KW-1185">Reference proteome</keyword>
<dbReference type="EMBL" id="VSRR010000064">
    <property type="protein sequence ID" value="MPC09318.1"/>
    <property type="molecule type" value="Genomic_DNA"/>
</dbReference>
<organism evidence="1 2">
    <name type="scientific">Portunus trituberculatus</name>
    <name type="common">Swimming crab</name>
    <name type="synonym">Neptunus trituberculatus</name>
    <dbReference type="NCBI Taxonomy" id="210409"/>
    <lineage>
        <taxon>Eukaryota</taxon>
        <taxon>Metazoa</taxon>
        <taxon>Ecdysozoa</taxon>
        <taxon>Arthropoda</taxon>
        <taxon>Crustacea</taxon>
        <taxon>Multicrustacea</taxon>
        <taxon>Malacostraca</taxon>
        <taxon>Eumalacostraca</taxon>
        <taxon>Eucarida</taxon>
        <taxon>Decapoda</taxon>
        <taxon>Pleocyemata</taxon>
        <taxon>Brachyura</taxon>
        <taxon>Eubrachyura</taxon>
        <taxon>Portunoidea</taxon>
        <taxon>Portunidae</taxon>
        <taxon>Portuninae</taxon>
        <taxon>Portunus</taxon>
    </lineage>
</organism>
<dbReference type="AlphaFoldDB" id="A0A5B7CJH6"/>
<gene>
    <name evidence="1" type="ORF">E2C01_001926</name>
</gene>